<dbReference type="OrthoDB" id="418412at2759"/>
<dbReference type="GeneID" id="117679752"/>
<dbReference type="NCBIfam" id="TIGR00209">
    <property type="entry name" value="galT_1"/>
    <property type="match status" value="1"/>
</dbReference>
<evidence type="ECO:0000313" key="15">
    <source>
        <dbReference type="RefSeq" id="XP_034297843.1"/>
    </source>
</evidence>
<dbReference type="GO" id="GO:0008108">
    <property type="term" value="F:UDP-glucose:hexose-1-phosphate uridylyltransferase activity"/>
    <property type="evidence" value="ECO:0007669"/>
    <property type="project" value="UniProtKB-EC"/>
</dbReference>
<dbReference type="InterPro" id="IPR005850">
    <property type="entry name" value="GalP_Utransf_C"/>
</dbReference>
<keyword evidence="9 11" id="KW-0299">Galactose metabolism</keyword>
<dbReference type="EC" id="2.7.7.12" evidence="11"/>
<evidence type="ECO:0000256" key="11">
    <source>
        <dbReference type="RuleBase" id="RU000506"/>
    </source>
</evidence>
<evidence type="ECO:0000256" key="6">
    <source>
        <dbReference type="ARBA" id="ARBA00022695"/>
    </source>
</evidence>
<dbReference type="GO" id="GO:0005737">
    <property type="term" value="C:cytoplasm"/>
    <property type="evidence" value="ECO:0007669"/>
    <property type="project" value="TreeGrafter"/>
</dbReference>
<evidence type="ECO:0000256" key="1">
    <source>
        <dbReference type="ARBA" id="ARBA00001107"/>
    </source>
</evidence>
<organism evidence="14 15">
    <name type="scientific">Pantherophis guttatus</name>
    <name type="common">Corn snake</name>
    <name type="synonym">Elaphe guttata</name>
    <dbReference type="NCBI Taxonomy" id="94885"/>
    <lineage>
        <taxon>Eukaryota</taxon>
        <taxon>Metazoa</taxon>
        <taxon>Chordata</taxon>
        <taxon>Craniata</taxon>
        <taxon>Vertebrata</taxon>
        <taxon>Euteleostomi</taxon>
        <taxon>Lepidosauria</taxon>
        <taxon>Squamata</taxon>
        <taxon>Bifurcata</taxon>
        <taxon>Unidentata</taxon>
        <taxon>Episquamata</taxon>
        <taxon>Toxicofera</taxon>
        <taxon>Serpentes</taxon>
        <taxon>Colubroidea</taxon>
        <taxon>Colubridae</taxon>
        <taxon>Colubrinae</taxon>
        <taxon>Pantherophis</taxon>
    </lineage>
</organism>
<comment type="catalytic activity">
    <reaction evidence="1 11">
        <text>alpha-D-galactose 1-phosphate + UDP-alpha-D-glucose = alpha-D-glucose 1-phosphate + UDP-alpha-D-galactose</text>
        <dbReference type="Rhea" id="RHEA:13989"/>
        <dbReference type="ChEBI" id="CHEBI:58336"/>
        <dbReference type="ChEBI" id="CHEBI:58601"/>
        <dbReference type="ChEBI" id="CHEBI:58885"/>
        <dbReference type="ChEBI" id="CHEBI:66914"/>
        <dbReference type="EC" id="2.7.7.12"/>
    </reaction>
</comment>
<dbReference type="CTD" id="2592"/>
<evidence type="ECO:0000256" key="3">
    <source>
        <dbReference type="ARBA" id="ARBA00004947"/>
    </source>
</evidence>
<dbReference type="UniPathway" id="UPA00214"/>
<dbReference type="FunFam" id="3.30.428.10:FF:000001">
    <property type="entry name" value="Galactose-1-phosphate uridylyltransferase"/>
    <property type="match status" value="1"/>
</dbReference>
<dbReference type="Pfam" id="PF02744">
    <property type="entry name" value="GalP_UDP_tr_C"/>
    <property type="match status" value="1"/>
</dbReference>
<dbReference type="GO" id="GO:0033499">
    <property type="term" value="P:galactose catabolic process via UDP-galactose, Leloir pathway"/>
    <property type="evidence" value="ECO:0007669"/>
    <property type="project" value="TreeGrafter"/>
</dbReference>
<gene>
    <name evidence="15" type="primary">GALT</name>
</gene>
<dbReference type="Pfam" id="PF01087">
    <property type="entry name" value="GalP_UDP_transf"/>
    <property type="match status" value="1"/>
</dbReference>
<keyword evidence="7 11" id="KW-0479">Metal-binding</keyword>
<accession>A0A6P9DQG1</accession>
<evidence type="ECO:0000256" key="8">
    <source>
        <dbReference type="ARBA" id="ARBA00022833"/>
    </source>
</evidence>
<dbReference type="Proteomes" id="UP001652622">
    <property type="component" value="Unplaced"/>
</dbReference>
<evidence type="ECO:0000313" key="14">
    <source>
        <dbReference type="Proteomes" id="UP001652622"/>
    </source>
</evidence>
<dbReference type="AlphaFoldDB" id="A0A6P9DQG1"/>
<keyword evidence="14" id="KW-1185">Reference proteome</keyword>
<dbReference type="InterPro" id="IPR019779">
    <property type="entry name" value="GalP_UDPtransf1_His-AS"/>
</dbReference>
<dbReference type="SUPFAM" id="SSF54197">
    <property type="entry name" value="HIT-like"/>
    <property type="match status" value="2"/>
</dbReference>
<proteinExistence type="inferred from homology"/>
<reference evidence="15" key="1">
    <citation type="submission" date="2025-08" db="UniProtKB">
        <authorList>
            <consortium name="RefSeq"/>
        </authorList>
    </citation>
    <scope>IDENTIFICATION</scope>
    <source>
        <tissue evidence="15">Blood</tissue>
    </source>
</reference>
<feature type="domain" description="Galactose-1-phosphate uridyl transferase N-terminal" evidence="12">
    <location>
        <begin position="1"/>
        <end position="68"/>
    </location>
</feature>
<evidence type="ECO:0000256" key="5">
    <source>
        <dbReference type="ARBA" id="ARBA00022679"/>
    </source>
</evidence>
<keyword evidence="6 11" id="KW-0548">Nucleotidyltransferase</keyword>
<comment type="cofactor">
    <cofactor evidence="2">
        <name>Zn(2+)</name>
        <dbReference type="ChEBI" id="CHEBI:29105"/>
    </cofactor>
</comment>
<dbReference type="RefSeq" id="XP_034297843.1">
    <property type="nucleotide sequence ID" value="XM_034441952.2"/>
</dbReference>
<feature type="domain" description="Galactose-1-phosphate uridyl transferase C-terminal" evidence="13">
    <location>
        <begin position="75"/>
        <end position="240"/>
    </location>
</feature>
<keyword evidence="8" id="KW-0862">Zinc</keyword>
<comment type="pathway">
    <text evidence="3 11">Carbohydrate metabolism; galactose metabolism.</text>
</comment>
<dbReference type="PROSITE" id="PS00117">
    <property type="entry name" value="GAL_P_UDP_TRANSF_I"/>
    <property type="match status" value="1"/>
</dbReference>
<evidence type="ECO:0000259" key="12">
    <source>
        <dbReference type="Pfam" id="PF01087"/>
    </source>
</evidence>
<dbReference type="InterPro" id="IPR036265">
    <property type="entry name" value="HIT-like_sf"/>
</dbReference>
<dbReference type="GO" id="GO:0008270">
    <property type="term" value="F:zinc ion binding"/>
    <property type="evidence" value="ECO:0007669"/>
    <property type="project" value="InterPro"/>
</dbReference>
<name>A0A6P9DQG1_PANGU</name>
<keyword evidence="5 11" id="KW-0808">Transferase</keyword>
<evidence type="ECO:0000256" key="10">
    <source>
        <dbReference type="ARBA" id="ARBA00023277"/>
    </source>
</evidence>
<evidence type="ECO:0000256" key="9">
    <source>
        <dbReference type="ARBA" id="ARBA00023144"/>
    </source>
</evidence>
<protein>
    <recommendedName>
        <fullName evidence="11">Galactose-1-phosphate uridylyltransferase</fullName>
        <ecNumber evidence="11">2.7.7.12</ecNumber>
    </recommendedName>
</protein>
<evidence type="ECO:0000256" key="7">
    <source>
        <dbReference type="ARBA" id="ARBA00022723"/>
    </source>
</evidence>
<keyword evidence="10 11" id="KW-0119">Carbohydrate metabolism</keyword>
<dbReference type="Gene3D" id="3.30.428.10">
    <property type="entry name" value="HIT-like"/>
    <property type="match status" value="2"/>
</dbReference>
<dbReference type="PANTHER" id="PTHR11943:SF1">
    <property type="entry name" value="GALACTOSE-1-PHOSPHATE URIDYLYLTRANSFERASE"/>
    <property type="match status" value="1"/>
</dbReference>
<evidence type="ECO:0000256" key="2">
    <source>
        <dbReference type="ARBA" id="ARBA00001947"/>
    </source>
</evidence>
<evidence type="ECO:0000259" key="13">
    <source>
        <dbReference type="Pfam" id="PF02744"/>
    </source>
</evidence>
<dbReference type="PANTHER" id="PTHR11943">
    <property type="entry name" value="GALACTOSE-1-PHOSPHATE URIDYLYLTRANSFERASE"/>
    <property type="match status" value="1"/>
</dbReference>
<dbReference type="InterPro" id="IPR001937">
    <property type="entry name" value="GalP_UDPtransf1"/>
</dbReference>
<sequence length="246" mass="28893">MCFHPWTDLTLPLMSLADIRRVIDKWAEIAVELGASYTWVQIFENKGAMMGCSNSHPHCQIWASNFLPSEASLEDQSQRKYYQDNSVPMLLDYARLEAERKERVVVENADWLVVVPYWAVWPFQTLLLPRRHVCRLEELRESERDSLASIMKRLLTRYDNLFQVSFPYSTGWHGAPTGPYLEADCRHWQLHAHYYPPLLRSATIRKFMVGYEMLAQAQRDLTPEQAAERLRNLPEHHYKLETKEAP</sequence>
<comment type="similarity">
    <text evidence="4 11">Belongs to the galactose-1-phosphate uridylyltransferase type 1 family.</text>
</comment>
<dbReference type="FunFam" id="3.30.428.10:FF:000028">
    <property type="entry name" value="Galactose-1-phosphate uridylyltransferase"/>
    <property type="match status" value="1"/>
</dbReference>
<dbReference type="InterPro" id="IPR005849">
    <property type="entry name" value="GalP_Utransf_N"/>
</dbReference>
<evidence type="ECO:0000256" key="4">
    <source>
        <dbReference type="ARBA" id="ARBA00010951"/>
    </source>
</evidence>